<protein>
    <recommendedName>
        <fullName evidence="4">Zn(2)-C6 fungal-type domain-containing protein</fullName>
    </recommendedName>
</protein>
<dbReference type="SUPFAM" id="SSF57701">
    <property type="entry name" value="Zn2/Cys6 DNA-binding domain"/>
    <property type="match status" value="1"/>
</dbReference>
<evidence type="ECO:0000313" key="5">
    <source>
        <dbReference type="EMBL" id="EEU41416.1"/>
    </source>
</evidence>
<evidence type="ECO:0000256" key="1">
    <source>
        <dbReference type="ARBA" id="ARBA00004123"/>
    </source>
</evidence>
<feature type="region of interest" description="Disordered" evidence="3">
    <location>
        <begin position="121"/>
        <end position="141"/>
    </location>
</feature>
<dbReference type="SMART" id="SM00066">
    <property type="entry name" value="GAL4"/>
    <property type="match status" value="1"/>
</dbReference>
<comment type="subcellular location">
    <subcellularLocation>
        <location evidence="1">Nucleus</location>
    </subcellularLocation>
</comment>
<keyword evidence="6" id="KW-1185">Reference proteome</keyword>
<gene>
    <name evidence="5" type="ORF">NECHADRAFT_83479</name>
</gene>
<dbReference type="InParanoid" id="C7Z448"/>
<evidence type="ECO:0000259" key="4">
    <source>
        <dbReference type="PROSITE" id="PS50048"/>
    </source>
</evidence>
<accession>C7Z448</accession>
<dbReference type="PROSITE" id="PS50048">
    <property type="entry name" value="ZN2_CY6_FUNGAL_2"/>
    <property type="match status" value="1"/>
</dbReference>
<keyword evidence="2" id="KW-0539">Nucleus</keyword>
<dbReference type="Proteomes" id="UP000005206">
    <property type="component" value="Chromosome 8"/>
</dbReference>
<proteinExistence type="predicted"/>
<dbReference type="VEuPathDB" id="FungiDB:NECHADRAFT_83479"/>
<dbReference type="RefSeq" id="XP_003047129.1">
    <property type="nucleotide sequence ID" value="XM_003047083.1"/>
</dbReference>
<dbReference type="GO" id="GO:0008270">
    <property type="term" value="F:zinc ion binding"/>
    <property type="evidence" value="ECO:0007669"/>
    <property type="project" value="InterPro"/>
</dbReference>
<dbReference type="PANTHER" id="PTHR37534:SF49">
    <property type="entry name" value="LYSINE BIOSYNTHESIS REGULATORY PROTEIN LYS14"/>
    <property type="match status" value="1"/>
</dbReference>
<organism evidence="5 6">
    <name type="scientific">Fusarium vanettenii (strain ATCC MYA-4622 / CBS 123669 / FGSC 9596 / NRRL 45880 / 77-13-4)</name>
    <name type="common">Fusarium solani subsp. pisi</name>
    <dbReference type="NCBI Taxonomy" id="660122"/>
    <lineage>
        <taxon>Eukaryota</taxon>
        <taxon>Fungi</taxon>
        <taxon>Dikarya</taxon>
        <taxon>Ascomycota</taxon>
        <taxon>Pezizomycotina</taxon>
        <taxon>Sordariomycetes</taxon>
        <taxon>Hypocreomycetidae</taxon>
        <taxon>Hypocreales</taxon>
        <taxon>Nectriaceae</taxon>
        <taxon>Fusarium</taxon>
        <taxon>Fusarium solani species complex</taxon>
        <taxon>Fusarium vanettenii</taxon>
    </lineage>
</organism>
<evidence type="ECO:0000256" key="2">
    <source>
        <dbReference type="ARBA" id="ARBA00023242"/>
    </source>
</evidence>
<dbReference type="GeneID" id="9675304"/>
<sequence>MKTPGERRKTKARTGCWSCKQRKVKCSGQPFPYPTRWNGMMPTSLVLQEERPVCRSCARFRLPCHYDLRLRWHTKAADQAISSSDGFTYTPRRRGTPLHFVHFSTQDFADTETGRGVFMDAESDDDVSSSSRGMLGGGTVSTSPSPSSAYLIVDEPSWFAPLEFSSPLDDILFMYYVIEICPRCTMFNDSSNGFENIIIPLSTNHESIMHSILAVAAFYRCRDTAAYKVVSLTQKENALIYLRSKVAAGLVEDYDELIVSAIMLCVFEVKDGSGPDWAKHLNGGRSILQSKVQECGSQKWAGGISWWANKFFGYLAVNCATGEELESPGPLERPEFWLSQGFGVENAKDIDGFMGCSSEVMAITAAVCNLARMRNNHHIEASDIALSGNELECRLFDVRQRSTQLLLTIQEFSDLRDIVAKLLEDQSSMPRAKILALAAEARRQATFILLYVCVKDIPVHRLEVQARVMDCLLCITAVAQLMTADDSPVWGMTPIIWPLFVTGASALRDEDRFQVAGVLDQLQKLKCLGNVARARTMVKAIWKQYDMGTHFRQAELWRLYVDPNAKWPLSLA</sequence>
<dbReference type="STRING" id="660122.C7Z448"/>
<dbReference type="AlphaFoldDB" id="C7Z448"/>
<dbReference type="GO" id="GO:0000976">
    <property type="term" value="F:transcription cis-regulatory region binding"/>
    <property type="evidence" value="ECO:0007669"/>
    <property type="project" value="TreeGrafter"/>
</dbReference>
<dbReference type="InterPro" id="IPR036864">
    <property type="entry name" value="Zn2-C6_fun-type_DNA-bd_sf"/>
</dbReference>
<feature type="domain" description="Zn(2)-C6 fungal-type" evidence="4">
    <location>
        <begin position="15"/>
        <end position="66"/>
    </location>
</feature>
<name>C7Z448_FUSV7</name>
<dbReference type="Gene3D" id="4.10.240.10">
    <property type="entry name" value="Zn(2)-C6 fungal-type DNA-binding domain"/>
    <property type="match status" value="1"/>
</dbReference>
<dbReference type="KEGG" id="nhe:NECHADRAFT_83479"/>
<dbReference type="InterPro" id="IPR021858">
    <property type="entry name" value="Fun_TF"/>
</dbReference>
<dbReference type="HOGENOM" id="CLU_015493_3_1_1"/>
<dbReference type="GO" id="GO:0045944">
    <property type="term" value="P:positive regulation of transcription by RNA polymerase II"/>
    <property type="evidence" value="ECO:0007669"/>
    <property type="project" value="TreeGrafter"/>
</dbReference>
<dbReference type="Pfam" id="PF11951">
    <property type="entry name" value="Fungal_trans_2"/>
    <property type="match status" value="1"/>
</dbReference>
<dbReference type="PANTHER" id="PTHR37534">
    <property type="entry name" value="TRANSCRIPTIONAL ACTIVATOR PROTEIN UGA3"/>
    <property type="match status" value="1"/>
</dbReference>
<dbReference type="OMA" id="ANDCHEN"/>
<evidence type="ECO:0000256" key="3">
    <source>
        <dbReference type="SAM" id="MobiDB-lite"/>
    </source>
</evidence>
<dbReference type="InterPro" id="IPR001138">
    <property type="entry name" value="Zn2Cys6_DnaBD"/>
</dbReference>
<dbReference type="GO" id="GO:0000981">
    <property type="term" value="F:DNA-binding transcription factor activity, RNA polymerase II-specific"/>
    <property type="evidence" value="ECO:0007669"/>
    <property type="project" value="InterPro"/>
</dbReference>
<dbReference type="GO" id="GO:0005634">
    <property type="term" value="C:nucleus"/>
    <property type="evidence" value="ECO:0007669"/>
    <property type="project" value="UniProtKB-SubCell"/>
</dbReference>
<dbReference type="EMBL" id="GG698909">
    <property type="protein sequence ID" value="EEU41416.1"/>
    <property type="molecule type" value="Genomic_DNA"/>
</dbReference>
<dbReference type="CDD" id="cd00067">
    <property type="entry name" value="GAL4"/>
    <property type="match status" value="1"/>
</dbReference>
<evidence type="ECO:0000313" key="6">
    <source>
        <dbReference type="Proteomes" id="UP000005206"/>
    </source>
</evidence>
<reference evidence="5 6" key="1">
    <citation type="journal article" date="2009" name="PLoS Genet.">
        <title>The genome of Nectria haematococca: contribution of supernumerary chromosomes to gene expansion.</title>
        <authorList>
            <person name="Coleman J.J."/>
            <person name="Rounsley S.D."/>
            <person name="Rodriguez-Carres M."/>
            <person name="Kuo A."/>
            <person name="Wasmann C.C."/>
            <person name="Grimwood J."/>
            <person name="Schmutz J."/>
            <person name="Taga M."/>
            <person name="White G.J."/>
            <person name="Zhou S."/>
            <person name="Schwartz D.C."/>
            <person name="Freitag M."/>
            <person name="Ma L.J."/>
            <person name="Danchin E.G."/>
            <person name="Henrissat B."/>
            <person name="Coutinho P.M."/>
            <person name="Nelson D.R."/>
            <person name="Straney D."/>
            <person name="Napoli C.A."/>
            <person name="Barker B.M."/>
            <person name="Gribskov M."/>
            <person name="Rep M."/>
            <person name="Kroken S."/>
            <person name="Molnar I."/>
            <person name="Rensing C."/>
            <person name="Kennell J.C."/>
            <person name="Zamora J."/>
            <person name="Farman M.L."/>
            <person name="Selker E.U."/>
            <person name="Salamov A."/>
            <person name="Shapiro H."/>
            <person name="Pangilinan J."/>
            <person name="Lindquist E."/>
            <person name="Lamers C."/>
            <person name="Grigoriev I.V."/>
            <person name="Geiser D.M."/>
            <person name="Covert S.F."/>
            <person name="Temporini E."/>
            <person name="Vanetten H.D."/>
        </authorList>
    </citation>
    <scope>NUCLEOTIDE SEQUENCE [LARGE SCALE GENOMIC DNA]</scope>
    <source>
        <strain evidence="6">ATCC MYA-4622 / CBS 123669 / FGSC 9596 / NRRL 45880 / 77-13-4</strain>
    </source>
</reference>
<dbReference type="OrthoDB" id="5069333at2759"/>